<evidence type="ECO:0000259" key="6">
    <source>
        <dbReference type="PROSITE" id="PS50928"/>
    </source>
</evidence>
<feature type="transmembrane region" description="Helical" evidence="5">
    <location>
        <begin position="278"/>
        <end position="295"/>
    </location>
</feature>
<dbReference type="RefSeq" id="WP_192038243.1">
    <property type="nucleotide sequence ID" value="NZ_JACYWE010000002.1"/>
</dbReference>
<gene>
    <name evidence="7" type="ORF">HT102_04685</name>
</gene>
<comment type="subcellular location">
    <subcellularLocation>
        <location evidence="5">Cell membrane</location>
        <topology evidence="5">Multi-pass membrane protein</topology>
    </subcellularLocation>
    <subcellularLocation>
        <location evidence="1">Membrane</location>
        <topology evidence="1">Multi-pass membrane protein</topology>
    </subcellularLocation>
</comment>
<keyword evidence="4 5" id="KW-0472">Membrane</keyword>
<proteinExistence type="inferred from homology"/>
<feature type="domain" description="ABC transmembrane type-1" evidence="6">
    <location>
        <begin position="92"/>
        <end position="299"/>
    </location>
</feature>
<evidence type="ECO:0000313" key="7">
    <source>
        <dbReference type="EMBL" id="MBD8505780.1"/>
    </source>
</evidence>
<dbReference type="GO" id="GO:0006865">
    <property type="term" value="P:amino acid transport"/>
    <property type="evidence" value="ECO:0007669"/>
    <property type="project" value="TreeGrafter"/>
</dbReference>
<evidence type="ECO:0000256" key="3">
    <source>
        <dbReference type="ARBA" id="ARBA00022989"/>
    </source>
</evidence>
<dbReference type="Pfam" id="PF00528">
    <property type="entry name" value="BPD_transp_1"/>
    <property type="match status" value="1"/>
</dbReference>
<organism evidence="7 8">
    <name type="scientific">Lolliginicoccus lacisalsi</name>
    <dbReference type="NCBI Taxonomy" id="2742202"/>
    <lineage>
        <taxon>Bacteria</taxon>
        <taxon>Bacillati</taxon>
        <taxon>Actinomycetota</taxon>
        <taxon>Actinomycetes</taxon>
        <taxon>Mycobacteriales</taxon>
        <taxon>Hoyosellaceae</taxon>
        <taxon>Lolliginicoccus</taxon>
    </lineage>
</organism>
<sequence length="312" mass="33537">MSTPTISPGQQRPRGKAPERAATVLFDAPGPRARRRIAIFTVIALIAVLGVLGLALFRLVDGGQFTWEKWAPLLDPTNDSFVHVWARLGDGFLRTLIAAALAIVLSLILGVAIGVARLTAGKFARPPIVAAIELLRGLPVILAIYLVSRIADEMRVGIPLPGGGEFRFDLDVLPGGGLLWVLVIGLTAYNSVIIAEIVRSGVASLPRGQNEAGLALGLTRWQSLRMILLPQAFRVMLPALISQLVVVLKDTSLIAVLGGYIELLKMSRLVIENLSNPIQVYIVVAAMFIITNYALTKLAQYVEKKVAARTSG</sequence>
<dbReference type="PANTHER" id="PTHR30614">
    <property type="entry name" value="MEMBRANE COMPONENT OF AMINO ACID ABC TRANSPORTER"/>
    <property type="match status" value="1"/>
</dbReference>
<feature type="transmembrane region" description="Helical" evidence="5">
    <location>
        <begin position="37"/>
        <end position="60"/>
    </location>
</feature>
<accession>A0A927JAW6</accession>
<comment type="similarity">
    <text evidence="5">Belongs to the binding-protein-dependent transport system permease family.</text>
</comment>
<dbReference type="InterPro" id="IPR000515">
    <property type="entry name" value="MetI-like"/>
</dbReference>
<dbReference type="AlphaFoldDB" id="A0A927JAW6"/>
<evidence type="ECO:0000256" key="2">
    <source>
        <dbReference type="ARBA" id="ARBA00022692"/>
    </source>
</evidence>
<dbReference type="PROSITE" id="PS50928">
    <property type="entry name" value="ABC_TM1"/>
    <property type="match status" value="1"/>
</dbReference>
<dbReference type="Proteomes" id="UP000642993">
    <property type="component" value="Unassembled WGS sequence"/>
</dbReference>
<dbReference type="PANTHER" id="PTHR30614:SF21">
    <property type="entry name" value="AMINO ACID ABC TRANSPORTER PERMEASE"/>
    <property type="match status" value="1"/>
</dbReference>
<dbReference type="Gene3D" id="1.10.3720.10">
    <property type="entry name" value="MetI-like"/>
    <property type="match status" value="1"/>
</dbReference>
<dbReference type="GO" id="GO:0005886">
    <property type="term" value="C:plasma membrane"/>
    <property type="evidence" value="ECO:0007669"/>
    <property type="project" value="UniProtKB-SubCell"/>
</dbReference>
<dbReference type="InterPro" id="IPR035906">
    <property type="entry name" value="MetI-like_sf"/>
</dbReference>
<keyword evidence="8" id="KW-1185">Reference proteome</keyword>
<evidence type="ECO:0000256" key="4">
    <source>
        <dbReference type="ARBA" id="ARBA00023136"/>
    </source>
</evidence>
<dbReference type="InterPro" id="IPR043429">
    <property type="entry name" value="ArtM/GltK/GlnP/TcyL/YhdX-like"/>
</dbReference>
<protein>
    <submittedName>
        <fullName evidence="7">Amino acid ABC transporter permease</fullName>
    </submittedName>
</protein>
<keyword evidence="2 5" id="KW-0812">Transmembrane</keyword>
<dbReference type="CDD" id="cd06261">
    <property type="entry name" value="TM_PBP2"/>
    <property type="match status" value="1"/>
</dbReference>
<dbReference type="GO" id="GO:0055085">
    <property type="term" value="P:transmembrane transport"/>
    <property type="evidence" value="ECO:0007669"/>
    <property type="project" value="InterPro"/>
</dbReference>
<dbReference type="EMBL" id="JACYWE010000002">
    <property type="protein sequence ID" value="MBD8505780.1"/>
    <property type="molecule type" value="Genomic_DNA"/>
</dbReference>
<feature type="transmembrane region" description="Helical" evidence="5">
    <location>
        <begin position="128"/>
        <end position="147"/>
    </location>
</feature>
<keyword evidence="3 5" id="KW-1133">Transmembrane helix</keyword>
<name>A0A927JAW6_9ACTN</name>
<feature type="transmembrane region" description="Helical" evidence="5">
    <location>
        <begin position="92"/>
        <end position="116"/>
    </location>
</feature>
<feature type="transmembrane region" description="Helical" evidence="5">
    <location>
        <begin position="235"/>
        <end position="258"/>
    </location>
</feature>
<evidence type="ECO:0000313" key="8">
    <source>
        <dbReference type="Proteomes" id="UP000642993"/>
    </source>
</evidence>
<keyword evidence="5" id="KW-0813">Transport</keyword>
<reference evidence="7" key="1">
    <citation type="submission" date="2020-09" db="EMBL/GenBank/DDBJ databases">
        <title>Hoyosella lacisalsi sp. nov., a halotolerant actinobacterium isolated from soil of Lake Gudzhirganskoe.</title>
        <authorList>
            <person name="Yang Q."/>
            <person name="Guo P.Y."/>
            <person name="Liu S.W."/>
            <person name="Li F.N."/>
            <person name="Sun C.H."/>
        </authorList>
    </citation>
    <scope>NUCLEOTIDE SEQUENCE</scope>
    <source>
        <strain evidence="7">G463</strain>
    </source>
</reference>
<comment type="caution">
    <text evidence="7">The sequence shown here is derived from an EMBL/GenBank/DDBJ whole genome shotgun (WGS) entry which is preliminary data.</text>
</comment>
<dbReference type="SUPFAM" id="SSF161098">
    <property type="entry name" value="MetI-like"/>
    <property type="match status" value="1"/>
</dbReference>
<feature type="transmembrane region" description="Helical" evidence="5">
    <location>
        <begin position="177"/>
        <end position="198"/>
    </location>
</feature>
<evidence type="ECO:0000256" key="5">
    <source>
        <dbReference type="RuleBase" id="RU363032"/>
    </source>
</evidence>
<evidence type="ECO:0000256" key="1">
    <source>
        <dbReference type="ARBA" id="ARBA00004141"/>
    </source>
</evidence>